<keyword evidence="3" id="KW-0804">Transcription</keyword>
<dbReference type="InterPro" id="IPR013325">
    <property type="entry name" value="RNA_pol_sigma_r2"/>
</dbReference>
<feature type="domain" description="RNA polymerase sigma-70 region 2" evidence="5">
    <location>
        <begin position="31"/>
        <end position="96"/>
    </location>
</feature>
<dbReference type="InterPro" id="IPR007627">
    <property type="entry name" value="RNA_pol_sigma70_r2"/>
</dbReference>
<feature type="region of interest" description="Disordered" evidence="4">
    <location>
        <begin position="159"/>
        <end position="212"/>
    </location>
</feature>
<dbReference type="PANTHER" id="PTHR43133:SF46">
    <property type="entry name" value="RNA POLYMERASE SIGMA-70 FACTOR ECF SUBFAMILY"/>
    <property type="match status" value="1"/>
</dbReference>
<evidence type="ECO:0000256" key="3">
    <source>
        <dbReference type="ARBA" id="ARBA00023163"/>
    </source>
</evidence>
<dbReference type="Gene3D" id="1.10.1740.10">
    <property type="match status" value="1"/>
</dbReference>
<evidence type="ECO:0000313" key="6">
    <source>
        <dbReference type="EMBL" id="WYF45380.1"/>
    </source>
</evidence>
<gene>
    <name evidence="6" type="ORF">WDJ50_04435</name>
</gene>
<keyword evidence="1" id="KW-0805">Transcription regulation</keyword>
<dbReference type="Pfam" id="PF04542">
    <property type="entry name" value="Sigma70_r2"/>
    <property type="match status" value="1"/>
</dbReference>
<dbReference type="PANTHER" id="PTHR43133">
    <property type="entry name" value="RNA POLYMERASE ECF-TYPE SIGMA FACTO"/>
    <property type="match status" value="1"/>
</dbReference>
<dbReference type="RefSeq" id="WP_339096606.1">
    <property type="nucleotide sequence ID" value="NZ_CP149782.1"/>
</dbReference>
<dbReference type="GO" id="GO:0006352">
    <property type="term" value="P:DNA-templated transcription initiation"/>
    <property type="evidence" value="ECO:0007669"/>
    <property type="project" value="InterPro"/>
</dbReference>
<evidence type="ECO:0000256" key="1">
    <source>
        <dbReference type="ARBA" id="ARBA00023015"/>
    </source>
</evidence>
<reference evidence="6" key="1">
    <citation type="submission" date="2024-03" db="EMBL/GenBank/DDBJ databases">
        <title>Deinococcus weizhi sp. nov., isolated from human skin.</title>
        <authorList>
            <person name="Wei Z."/>
            <person name="Tian F."/>
            <person name="Yang C."/>
            <person name="Xin L.T."/>
            <person name="Wen Z.J."/>
            <person name="Lan K.C."/>
            <person name="Yu L."/>
            <person name="Zhe W."/>
            <person name="Dan F.D."/>
            <person name="Jun W."/>
            <person name="Rui Z."/>
            <person name="Yong X.J."/>
            <person name="Ting Y."/>
            <person name="Wei X."/>
            <person name="Xu Z.G."/>
            <person name="Xin Z."/>
            <person name="Dong F.G."/>
            <person name="Ni X.M."/>
            <person name="Zheng M.G."/>
            <person name="Chun Y."/>
            <person name="Qian W.X."/>
        </authorList>
    </citation>
    <scope>NUCLEOTIDE SEQUENCE</scope>
    <source>
        <strain evidence="6">VB142</strain>
    </source>
</reference>
<evidence type="ECO:0000256" key="2">
    <source>
        <dbReference type="ARBA" id="ARBA00023082"/>
    </source>
</evidence>
<accession>A0AAU6Q4N4</accession>
<dbReference type="SUPFAM" id="SSF88946">
    <property type="entry name" value="Sigma2 domain of RNA polymerase sigma factors"/>
    <property type="match status" value="1"/>
</dbReference>
<evidence type="ECO:0000256" key="4">
    <source>
        <dbReference type="SAM" id="MobiDB-lite"/>
    </source>
</evidence>
<keyword evidence="2" id="KW-0731">Sigma factor</keyword>
<dbReference type="InterPro" id="IPR039425">
    <property type="entry name" value="RNA_pol_sigma-70-like"/>
</dbReference>
<proteinExistence type="predicted"/>
<evidence type="ECO:0000259" key="5">
    <source>
        <dbReference type="Pfam" id="PF04542"/>
    </source>
</evidence>
<organism evidence="6">
    <name type="scientific">Deinococcus sp. VB142</name>
    <dbReference type="NCBI Taxonomy" id="3112952"/>
    <lineage>
        <taxon>Bacteria</taxon>
        <taxon>Thermotogati</taxon>
        <taxon>Deinococcota</taxon>
        <taxon>Deinococci</taxon>
        <taxon>Deinococcales</taxon>
        <taxon>Deinococcaceae</taxon>
        <taxon>Deinococcus</taxon>
    </lineage>
</organism>
<dbReference type="EMBL" id="CP149782">
    <property type="protein sequence ID" value="WYF45380.1"/>
    <property type="molecule type" value="Genomic_DNA"/>
</dbReference>
<sequence length="212" mass="23567">MEGAAAQRQPPSDEQVLLDMAAGQELALLELHRRYAPLLHGLGSRMVADPLLVQRGVEDAFVNAWHNAAYYDPTRASVRAWLVSIAHHRFLHLLREGHAGAGLELHEWFDRVTAPGDQNLQLLALAYYRGEPLDNLSSISGLPRPAVEDALRDAMAQLSQSAAPLPPAPAHPTLVEDDWPPFLGPDTELQPWENPRRTADLTEFSRRSENEQ</sequence>
<feature type="compositionally biased region" description="Basic and acidic residues" evidence="4">
    <location>
        <begin position="194"/>
        <end position="212"/>
    </location>
</feature>
<dbReference type="GO" id="GO:0016987">
    <property type="term" value="F:sigma factor activity"/>
    <property type="evidence" value="ECO:0007669"/>
    <property type="project" value="UniProtKB-KW"/>
</dbReference>
<name>A0AAU6Q4N4_9DEIO</name>
<protein>
    <submittedName>
        <fullName evidence="6">Sigma factor</fullName>
    </submittedName>
</protein>
<dbReference type="AlphaFoldDB" id="A0AAU6Q4N4"/>